<dbReference type="RefSeq" id="WP_045808889.1">
    <property type="nucleotide sequence ID" value="NZ_LANX01000001.1"/>
</dbReference>
<evidence type="ECO:0000256" key="2">
    <source>
        <dbReference type="ARBA" id="ARBA00022723"/>
    </source>
</evidence>
<dbReference type="GO" id="GO:0046872">
    <property type="term" value="F:metal ion binding"/>
    <property type="evidence" value="ECO:0007669"/>
    <property type="project" value="UniProtKB-KW"/>
</dbReference>
<dbReference type="PROSITE" id="PS01302">
    <property type="entry name" value="UPF0758"/>
    <property type="match status" value="1"/>
</dbReference>
<dbReference type="PATRIC" id="fig|1359163.3.peg.460"/>
<dbReference type="PROSITE" id="PS50249">
    <property type="entry name" value="MPN"/>
    <property type="match status" value="1"/>
</dbReference>
<dbReference type="EMBL" id="LANX01000001">
    <property type="protein sequence ID" value="KJV69095.1"/>
    <property type="molecule type" value="Genomic_DNA"/>
</dbReference>
<evidence type="ECO:0000313" key="9">
    <source>
        <dbReference type="Proteomes" id="UP000033562"/>
    </source>
</evidence>
<keyword evidence="9" id="KW-1185">Reference proteome</keyword>
<dbReference type="InterPro" id="IPR037518">
    <property type="entry name" value="MPN"/>
</dbReference>
<dbReference type="InterPro" id="IPR010994">
    <property type="entry name" value="RuvA_2-like"/>
</dbReference>
<keyword evidence="3" id="KW-0378">Hydrolase</keyword>
<dbReference type="STRING" id="1359163.NLO413_0471"/>
<protein>
    <submittedName>
        <fullName evidence="8">DNA repair RadC family protein</fullName>
    </submittedName>
</protein>
<dbReference type="PANTHER" id="PTHR30471">
    <property type="entry name" value="DNA REPAIR PROTEIN RADC"/>
    <property type="match status" value="1"/>
</dbReference>
<evidence type="ECO:0000256" key="1">
    <source>
        <dbReference type="ARBA" id="ARBA00022670"/>
    </source>
</evidence>
<name>A0A0F3NM43_9RICK</name>
<keyword evidence="1" id="KW-0645">Protease</keyword>
<evidence type="ECO:0000256" key="3">
    <source>
        <dbReference type="ARBA" id="ARBA00022801"/>
    </source>
</evidence>
<dbReference type="Gene3D" id="1.10.150.20">
    <property type="entry name" value="5' to 3' exonuclease, C-terminal subdomain"/>
    <property type="match status" value="1"/>
</dbReference>
<accession>A0A0F3NM43</accession>
<feature type="domain" description="MPN" evidence="7">
    <location>
        <begin position="108"/>
        <end position="230"/>
    </location>
</feature>
<reference evidence="8 9" key="1">
    <citation type="submission" date="2015-02" db="EMBL/GenBank/DDBJ databases">
        <title>Genome Sequencing of Rickettsiales.</title>
        <authorList>
            <person name="Daugherty S.C."/>
            <person name="Su Q."/>
            <person name="Abolude K."/>
            <person name="Beier-Sexton M."/>
            <person name="Carlyon J.A."/>
            <person name="Carter R."/>
            <person name="Day N.P."/>
            <person name="Dumler S.J."/>
            <person name="Dyachenko V."/>
            <person name="Godinez A."/>
            <person name="Kurtti T.J."/>
            <person name="Lichay M."/>
            <person name="Mullins K.E."/>
            <person name="Ott S."/>
            <person name="Pappas-Brown V."/>
            <person name="Paris D.H."/>
            <person name="Patel P."/>
            <person name="Richards A.L."/>
            <person name="Sadzewicz L."/>
            <person name="Sears K."/>
            <person name="Seidman D."/>
            <person name="Sengamalay N."/>
            <person name="Stenos J."/>
            <person name="Tallon L.J."/>
            <person name="Vincent G."/>
            <person name="Fraser C.M."/>
            <person name="Munderloh U."/>
            <person name="Dunning-Hotopp J.C."/>
        </authorList>
    </citation>
    <scope>NUCLEOTIDE SEQUENCE [LARGE SCALE GENOMIC DNA]</scope>
    <source>
        <strain evidence="8 9">RAC413</strain>
    </source>
</reference>
<dbReference type="GO" id="GO:0008237">
    <property type="term" value="F:metallopeptidase activity"/>
    <property type="evidence" value="ECO:0007669"/>
    <property type="project" value="UniProtKB-KW"/>
</dbReference>
<dbReference type="Proteomes" id="UP000033562">
    <property type="component" value="Unassembled WGS sequence"/>
</dbReference>
<dbReference type="NCBIfam" id="NF000642">
    <property type="entry name" value="PRK00024.1"/>
    <property type="match status" value="1"/>
</dbReference>
<organism evidence="8 9">
    <name type="scientific">Candidatus Neoehrlichia procyonis str. RAC413</name>
    <dbReference type="NCBI Taxonomy" id="1359163"/>
    <lineage>
        <taxon>Bacteria</taxon>
        <taxon>Pseudomonadati</taxon>
        <taxon>Pseudomonadota</taxon>
        <taxon>Alphaproteobacteria</taxon>
        <taxon>Rickettsiales</taxon>
        <taxon>Anaplasmataceae</taxon>
        <taxon>Candidatus Neoehrlichia</taxon>
    </lineage>
</organism>
<dbReference type="Gene3D" id="3.40.140.10">
    <property type="entry name" value="Cytidine Deaminase, domain 2"/>
    <property type="match status" value="1"/>
</dbReference>
<keyword evidence="4" id="KW-0862">Zinc</keyword>
<dbReference type="Pfam" id="PF20582">
    <property type="entry name" value="UPF0758_N"/>
    <property type="match status" value="1"/>
</dbReference>
<dbReference type="SUPFAM" id="SSF47781">
    <property type="entry name" value="RuvA domain 2-like"/>
    <property type="match status" value="1"/>
</dbReference>
<dbReference type="NCBIfam" id="TIGR00608">
    <property type="entry name" value="radc"/>
    <property type="match status" value="1"/>
</dbReference>
<evidence type="ECO:0000256" key="6">
    <source>
        <dbReference type="RuleBase" id="RU003797"/>
    </source>
</evidence>
<dbReference type="AlphaFoldDB" id="A0A0F3NM43"/>
<dbReference type="InterPro" id="IPR046778">
    <property type="entry name" value="UPF0758_N"/>
</dbReference>
<dbReference type="CDD" id="cd08071">
    <property type="entry name" value="MPN_DUF2466"/>
    <property type="match status" value="1"/>
</dbReference>
<gene>
    <name evidence="8" type="ORF">NLO413_0471</name>
</gene>
<keyword evidence="5" id="KW-0482">Metalloprotease</keyword>
<dbReference type="InterPro" id="IPR001405">
    <property type="entry name" value="UPF0758"/>
</dbReference>
<dbReference type="InterPro" id="IPR020891">
    <property type="entry name" value="UPF0758_CS"/>
</dbReference>
<proteinExistence type="inferred from homology"/>
<comment type="caution">
    <text evidence="8">The sequence shown here is derived from an EMBL/GenBank/DDBJ whole genome shotgun (WGS) entry which is preliminary data.</text>
</comment>
<dbReference type="InterPro" id="IPR025657">
    <property type="entry name" value="RadC_JAB"/>
</dbReference>
<evidence type="ECO:0000313" key="8">
    <source>
        <dbReference type="EMBL" id="KJV69095.1"/>
    </source>
</evidence>
<dbReference type="GO" id="GO:0006508">
    <property type="term" value="P:proteolysis"/>
    <property type="evidence" value="ECO:0007669"/>
    <property type="project" value="UniProtKB-KW"/>
</dbReference>
<evidence type="ECO:0000256" key="4">
    <source>
        <dbReference type="ARBA" id="ARBA00022833"/>
    </source>
</evidence>
<keyword evidence="2" id="KW-0479">Metal-binding</keyword>
<dbReference type="PANTHER" id="PTHR30471:SF3">
    <property type="entry name" value="UPF0758 PROTEIN YEES-RELATED"/>
    <property type="match status" value="1"/>
</dbReference>
<comment type="similarity">
    <text evidence="6">Belongs to the UPF0758 family.</text>
</comment>
<dbReference type="Pfam" id="PF04002">
    <property type="entry name" value="RadC"/>
    <property type="match status" value="1"/>
</dbReference>
<evidence type="ECO:0000256" key="5">
    <source>
        <dbReference type="ARBA" id="ARBA00023049"/>
    </source>
</evidence>
<evidence type="ECO:0000259" key="7">
    <source>
        <dbReference type="PROSITE" id="PS50249"/>
    </source>
</evidence>
<dbReference type="OrthoDB" id="9804482at2"/>
<sequence>MSVDYEYKKHQIGHRKRLREKLLCGSGKGLLDYEVLELILCSAHARKDMKPVAKRLIDHFGDFSRVFYADANELKEIVGVGEVSIATIFCVTEALKRIQRGNIKGCIVINEWNKLIEYLKVSIGNSTIENFHILYLNKKYRLIADEVQTFGTVDETPIYIREIIKRSLYLGATSIIIAHNHPSGDPSPSQSDISVTNRLLKVCLNMNINLVDHVIVTSNKYYSFKSHGLL</sequence>